<dbReference type="KEGG" id="mff:MFFC18_32830"/>
<feature type="signal peptide" evidence="4">
    <location>
        <begin position="1"/>
        <end position="25"/>
    </location>
</feature>
<keyword evidence="6" id="KW-0969">Cilium</keyword>
<dbReference type="InterPro" id="IPR017585">
    <property type="entry name" value="SAF_FlgA"/>
</dbReference>
<dbReference type="GO" id="GO:0044780">
    <property type="term" value="P:bacterial-type flagellum assembly"/>
    <property type="evidence" value="ECO:0007669"/>
    <property type="project" value="InterPro"/>
</dbReference>
<dbReference type="GO" id="GO:0042597">
    <property type="term" value="C:periplasmic space"/>
    <property type="evidence" value="ECO:0007669"/>
    <property type="project" value="UniProtKB-SubCell"/>
</dbReference>
<evidence type="ECO:0000313" key="7">
    <source>
        <dbReference type="Proteomes" id="UP000322214"/>
    </source>
</evidence>
<keyword evidence="6" id="KW-0966">Cell projection</keyword>
<dbReference type="PANTHER" id="PTHR36307">
    <property type="entry name" value="FLAGELLA BASAL BODY P-RING FORMATION PROTEIN FLGA"/>
    <property type="match status" value="1"/>
</dbReference>
<dbReference type="Gene3D" id="2.30.30.760">
    <property type="match status" value="1"/>
</dbReference>
<dbReference type="RefSeq" id="WP_075082124.1">
    <property type="nucleotide sequence ID" value="NZ_CP042912.1"/>
</dbReference>
<name>A0A5B9PDV7_9BACT</name>
<reference evidence="6 7" key="1">
    <citation type="submission" date="2019-08" db="EMBL/GenBank/DDBJ databases">
        <title>Deep-cultivation of Planctomycetes and their phenomic and genomic characterization uncovers novel biology.</title>
        <authorList>
            <person name="Wiegand S."/>
            <person name="Jogler M."/>
            <person name="Boedeker C."/>
            <person name="Pinto D."/>
            <person name="Vollmers J."/>
            <person name="Rivas-Marin E."/>
            <person name="Kohn T."/>
            <person name="Peeters S.H."/>
            <person name="Heuer A."/>
            <person name="Rast P."/>
            <person name="Oberbeckmann S."/>
            <person name="Bunk B."/>
            <person name="Jeske O."/>
            <person name="Meyerdierks A."/>
            <person name="Storesund J.E."/>
            <person name="Kallscheuer N."/>
            <person name="Luecker S."/>
            <person name="Lage O.M."/>
            <person name="Pohl T."/>
            <person name="Merkel B.J."/>
            <person name="Hornburger P."/>
            <person name="Mueller R.-W."/>
            <person name="Bruemmer F."/>
            <person name="Labrenz M."/>
            <person name="Spormann A.M."/>
            <person name="Op den Camp H."/>
            <person name="Overmann J."/>
            <person name="Amann R."/>
            <person name="Jetten M.S.M."/>
            <person name="Mascher T."/>
            <person name="Medema M.H."/>
            <person name="Devos D.P."/>
            <person name="Kaster A.-K."/>
            <person name="Ovreas L."/>
            <person name="Rohde M."/>
            <person name="Galperin M.Y."/>
            <person name="Jogler C."/>
        </authorList>
    </citation>
    <scope>NUCLEOTIDE SEQUENCE [LARGE SCALE GENOMIC DNA]</scope>
    <source>
        <strain evidence="6 7">FC18</strain>
    </source>
</reference>
<evidence type="ECO:0000256" key="1">
    <source>
        <dbReference type="ARBA" id="ARBA00004418"/>
    </source>
</evidence>
<keyword evidence="6" id="KW-0282">Flagellum</keyword>
<keyword evidence="7" id="KW-1185">Reference proteome</keyword>
<evidence type="ECO:0000256" key="3">
    <source>
        <dbReference type="ARBA" id="ARBA00022764"/>
    </source>
</evidence>
<evidence type="ECO:0000259" key="5">
    <source>
        <dbReference type="SMART" id="SM00858"/>
    </source>
</evidence>
<organism evidence="6 7">
    <name type="scientific">Mariniblastus fucicola</name>
    <dbReference type="NCBI Taxonomy" id="980251"/>
    <lineage>
        <taxon>Bacteria</taxon>
        <taxon>Pseudomonadati</taxon>
        <taxon>Planctomycetota</taxon>
        <taxon>Planctomycetia</taxon>
        <taxon>Pirellulales</taxon>
        <taxon>Pirellulaceae</taxon>
        <taxon>Mariniblastus</taxon>
    </lineage>
</organism>
<dbReference type="Proteomes" id="UP000322214">
    <property type="component" value="Chromosome"/>
</dbReference>
<dbReference type="InterPro" id="IPR039246">
    <property type="entry name" value="Flagellar_FlgA"/>
</dbReference>
<dbReference type="AlphaFoldDB" id="A0A5B9PDV7"/>
<keyword evidence="2 4" id="KW-0732">Signal</keyword>
<feature type="domain" description="SAF" evidence="5">
    <location>
        <begin position="203"/>
        <end position="263"/>
    </location>
</feature>
<evidence type="ECO:0000256" key="4">
    <source>
        <dbReference type="SAM" id="SignalP"/>
    </source>
</evidence>
<dbReference type="STRING" id="980251.GCA_001642875_02791"/>
<evidence type="ECO:0000313" key="6">
    <source>
        <dbReference type="EMBL" id="QEG23385.1"/>
    </source>
</evidence>
<gene>
    <name evidence="6" type="ORF">MFFC18_32830</name>
</gene>
<feature type="chain" id="PRO_5022658618" evidence="4">
    <location>
        <begin position="26"/>
        <end position="332"/>
    </location>
</feature>
<dbReference type="PANTHER" id="PTHR36307:SF1">
    <property type="entry name" value="FLAGELLA BASAL BODY P-RING FORMATION PROTEIN FLGA"/>
    <property type="match status" value="1"/>
</dbReference>
<dbReference type="SMART" id="SM00858">
    <property type="entry name" value="SAF"/>
    <property type="match status" value="1"/>
</dbReference>
<evidence type="ECO:0000256" key="2">
    <source>
        <dbReference type="ARBA" id="ARBA00022729"/>
    </source>
</evidence>
<protein>
    <submittedName>
        <fullName evidence="6">Flagellar basal body P-ring biosynthesis protein FlgA</fullName>
    </submittedName>
</protein>
<keyword evidence="3" id="KW-0574">Periplasm</keyword>
<comment type="subcellular location">
    <subcellularLocation>
        <location evidence="1">Periplasm</location>
    </subcellularLocation>
</comment>
<sequence precursor="true">MIRKAKTGILAAIIGLIALSTSLHASEVVQVIVRSNQLTVADGELSIGDVCDVRGGSPLLRNRIKTLDLDLVVAGKSTVVSRQQVAIRIALDGVARTSISLSGPEKTTVNLIPNEKLQERLEAKLGHDLSFQFGIGVDDVRVRLLNLDVIAKLRDSINTGDFEILAFFPAQLPLGDKYIQVEYSDSSGNRVTHRTHVQIVVMQNVFVTSGLISKGTVITAGHVQNIKRPLMDGKIELAGAECVGCVASRDIAPHQIVTSRHLSRRPVRKQVLVKRNDLVDIVLMQGRLRVRVKNAKVMTSGARGEMVRVLNTNSNKEINAVVYDRTTVVVTQ</sequence>
<dbReference type="InterPro" id="IPR013974">
    <property type="entry name" value="SAF"/>
</dbReference>
<accession>A0A5B9PDV7</accession>
<proteinExistence type="predicted"/>
<dbReference type="NCBIfam" id="TIGR03170">
    <property type="entry name" value="flgA_cterm"/>
    <property type="match status" value="1"/>
</dbReference>
<dbReference type="Pfam" id="PF13144">
    <property type="entry name" value="ChapFlgA"/>
    <property type="match status" value="1"/>
</dbReference>
<dbReference type="OrthoDB" id="5416995at2"/>
<dbReference type="EMBL" id="CP042912">
    <property type="protein sequence ID" value="QEG23385.1"/>
    <property type="molecule type" value="Genomic_DNA"/>
</dbReference>